<gene>
    <name evidence="3" type="ORF">TorRG33x02_123860</name>
</gene>
<feature type="transmembrane region" description="Helical" evidence="2">
    <location>
        <begin position="40"/>
        <end position="60"/>
    </location>
</feature>
<feature type="non-terminal residue" evidence="3">
    <location>
        <position position="1"/>
    </location>
</feature>
<protein>
    <recommendedName>
        <fullName evidence="5">Transmembrane protein</fullName>
    </recommendedName>
</protein>
<name>A0A2P5F1X9_TREOI</name>
<accession>A0A2P5F1X9</accession>
<keyword evidence="2" id="KW-0472">Membrane</keyword>
<sequence>FFFFFFEFPLYFLFTFILFPIFPLFFFFLNYKFCSQATTLSFSFSFSLSFLSFFLSFFLFTSTELFTSFPSESMEFTGDSPARFQSPRQRKTHRERERESD</sequence>
<feature type="transmembrane region" description="Helical" evidence="2">
    <location>
        <begin position="6"/>
        <end position="28"/>
    </location>
</feature>
<comment type="caution">
    <text evidence="3">The sequence shown here is derived from an EMBL/GenBank/DDBJ whole genome shotgun (WGS) entry which is preliminary data.</text>
</comment>
<proteinExistence type="predicted"/>
<evidence type="ECO:0000256" key="2">
    <source>
        <dbReference type="SAM" id="Phobius"/>
    </source>
</evidence>
<organism evidence="3 4">
    <name type="scientific">Trema orientale</name>
    <name type="common">Charcoal tree</name>
    <name type="synonym">Celtis orientalis</name>
    <dbReference type="NCBI Taxonomy" id="63057"/>
    <lineage>
        <taxon>Eukaryota</taxon>
        <taxon>Viridiplantae</taxon>
        <taxon>Streptophyta</taxon>
        <taxon>Embryophyta</taxon>
        <taxon>Tracheophyta</taxon>
        <taxon>Spermatophyta</taxon>
        <taxon>Magnoliopsida</taxon>
        <taxon>eudicotyledons</taxon>
        <taxon>Gunneridae</taxon>
        <taxon>Pentapetalae</taxon>
        <taxon>rosids</taxon>
        <taxon>fabids</taxon>
        <taxon>Rosales</taxon>
        <taxon>Cannabaceae</taxon>
        <taxon>Trema</taxon>
    </lineage>
</organism>
<evidence type="ECO:0000313" key="3">
    <source>
        <dbReference type="EMBL" id="PON91788.1"/>
    </source>
</evidence>
<keyword evidence="4" id="KW-1185">Reference proteome</keyword>
<dbReference type="EMBL" id="JXTC01000071">
    <property type="protein sequence ID" value="PON91788.1"/>
    <property type="molecule type" value="Genomic_DNA"/>
</dbReference>
<dbReference type="AlphaFoldDB" id="A0A2P5F1X9"/>
<feature type="region of interest" description="Disordered" evidence="1">
    <location>
        <begin position="72"/>
        <end position="101"/>
    </location>
</feature>
<keyword evidence="2" id="KW-0812">Transmembrane</keyword>
<evidence type="ECO:0000313" key="4">
    <source>
        <dbReference type="Proteomes" id="UP000237000"/>
    </source>
</evidence>
<evidence type="ECO:0000256" key="1">
    <source>
        <dbReference type="SAM" id="MobiDB-lite"/>
    </source>
</evidence>
<reference evidence="4" key="1">
    <citation type="submission" date="2016-06" db="EMBL/GenBank/DDBJ databases">
        <title>Parallel loss of symbiosis genes in relatives of nitrogen-fixing non-legume Parasponia.</title>
        <authorList>
            <person name="Van Velzen R."/>
            <person name="Holmer R."/>
            <person name="Bu F."/>
            <person name="Rutten L."/>
            <person name="Van Zeijl A."/>
            <person name="Liu W."/>
            <person name="Santuari L."/>
            <person name="Cao Q."/>
            <person name="Sharma T."/>
            <person name="Shen D."/>
            <person name="Roswanjaya Y."/>
            <person name="Wardhani T."/>
            <person name="Kalhor M.S."/>
            <person name="Jansen J."/>
            <person name="Van den Hoogen J."/>
            <person name="Gungor B."/>
            <person name="Hartog M."/>
            <person name="Hontelez J."/>
            <person name="Verver J."/>
            <person name="Yang W.-C."/>
            <person name="Schijlen E."/>
            <person name="Repin R."/>
            <person name="Schilthuizen M."/>
            <person name="Schranz E."/>
            <person name="Heidstra R."/>
            <person name="Miyata K."/>
            <person name="Fedorova E."/>
            <person name="Kohlen W."/>
            <person name="Bisseling T."/>
            <person name="Smit S."/>
            <person name="Geurts R."/>
        </authorList>
    </citation>
    <scope>NUCLEOTIDE SEQUENCE [LARGE SCALE GENOMIC DNA]</scope>
    <source>
        <strain evidence="4">cv. RG33-2</strain>
    </source>
</reference>
<keyword evidence="2" id="KW-1133">Transmembrane helix</keyword>
<dbReference type="InParanoid" id="A0A2P5F1X9"/>
<evidence type="ECO:0008006" key="5">
    <source>
        <dbReference type="Google" id="ProtNLM"/>
    </source>
</evidence>
<dbReference type="Proteomes" id="UP000237000">
    <property type="component" value="Unassembled WGS sequence"/>
</dbReference>